<feature type="transmembrane region" description="Helical" evidence="1">
    <location>
        <begin position="99"/>
        <end position="122"/>
    </location>
</feature>
<accession>A0A9W6HK52</accession>
<sequence length="178" mass="18897">MIGTILAAADRGRAEVRAAAYHGQVMSSIVDPAPTRMTGVGRVLVVVYAIMALAATGRSAVQILEDYGNAPLAYTLSAVAAVVYVLATVALVKSDSPAWYVVAWIAIAFELVGVLVVGALSLTHPELFLHDATVWSGFGFGYFWVPLVLPFVGLWWLRSAGRSTERVSDAATAGRSSW</sequence>
<feature type="transmembrane region" description="Helical" evidence="1">
    <location>
        <begin position="134"/>
        <end position="157"/>
    </location>
</feature>
<evidence type="ECO:0000256" key="1">
    <source>
        <dbReference type="SAM" id="Phobius"/>
    </source>
</evidence>
<protein>
    <recommendedName>
        <fullName evidence="4">DNA uptake lipoprotein</fullName>
    </recommendedName>
</protein>
<dbReference type="AlphaFoldDB" id="A0A9W6HK52"/>
<dbReference type="EMBL" id="BSER01000003">
    <property type="protein sequence ID" value="GLJ94702.1"/>
    <property type="molecule type" value="Genomic_DNA"/>
</dbReference>
<reference evidence="2" key="2">
    <citation type="submission" date="2023-01" db="EMBL/GenBank/DDBJ databases">
        <authorList>
            <person name="Sun Q."/>
            <person name="Evtushenko L."/>
        </authorList>
    </citation>
    <scope>NUCLEOTIDE SEQUENCE</scope>
    <source>
        <strain evidence="2">VKM Ac-1940</strain>
    </source>
</reference>
<keyword evidence="1" id="KW-0472">Membrane</keyword>
<comment type="caution">
    <text evidence="2">The sequence shown here is derived from an EMBL/GenBank/DDBJ whole genome shotgun (WGS) entry which is preliminary data.</text>
</comment>
<keyword evidence="3" id="KW-1185">Reference proteome</keyword>
<evidence type="ECO:0008006" key="4">
    <source>
        <dbReference type="Google" id="ProtNLM"/>
    </source>
</evidence>
<proteinExistence type="predicted"/>
<reference evidence="2" key="1">
    <citation type="journal article" date="2014" name="Int. J. Syst. Evol. Microbiol.">
        <title>Complete genome sequence of Corynebacterium casei LMG S-19264T (=DSM 44701T), isolated from a smear-ripened cheese.</title>
        <authorList>
            <consortium name="US DOE Joint Genome Institute (JGI-PGF)"/>
            <person name="Walter F."/>
            <person name="Albersmeier A."/>
            <person name="Kalinowski J."/>
            <person name="Ruckert C."/>
        </authorList>
    </citation>
    <scope>NUCLEOTIDE SEQUENCE</scope>
    <source>
        <strain evidence="2">VKM Ac-1940</strain>
    </source>
</reference>
<evidence type="ECO:0000313" key="3">
    <source>
        <dbReference type="Proteomes" id="UP001142291"/>
    </source>
</evidence>
<evidence type="ECO:0000313" key="2">
    <source>
        <dbReference type="EMBL" id="GLJ94702.1"/>
    </source>
</evidence>
<keyword evidence="1" id="KW-0812">Transmembrane</keyword>
<keyword evidence="1" id="KW-1133">Transmembrane helix</keyword>
<name>A0A9W6HK52_9MICO</name>
<feature type="transmembrane region" description="Helical" evidence="1">
    <location>
        <begin position="73"/>
        <end position="92"/>
    </location>
</feature>
<dbReference type="Proteomes" id="UP001142291">
    <property type="component" value="Unassembled WGS sequence"/>
</dbReference>
<gene>
    <name evidence="2" type="ORF">GCM10017591_07630</name>
</gene>
<feature type="transmembrane region" description="Helical" evidence="1">
    <location>
        <begin position="43"/>
        <end position="61"/>
    </location>
</feature>
<organism evidence="2 3">
    <name type="scientific">Microbacterium dextranolyticum</name>
    <dbReference type="NCBI Taxonomy" id="36806"/>
    <lineage>
        <taxon>Bacteria</taxon>
        <taxon>Bacillati</taxon>
        <taxon>Actinomycetota</taxon>
        <taxon>Actinomycetes</taxon>
        <taxon>Micrococcales</taxon>
        <taxon>Microbacteriaceae</taxon>
        <taxon>Microbacterium</taxon>
    </lineage>
</organism>